<evidence type="ECO:0008006" key="5">
    <source>
        <dbReference type="Google" id="ProtNLM"/>
    </source>
</evidence>
<accession>R0J1V8</accession>
<reference evidence="3 4" key="1">
    <citation type="journal article" date="2012" name="PLoS Pathog.">
        <title>Diverse lifestyles and strategies of plant pathogenesis encoded in the genomes of eighteen Dothideomycetes fungi.</title>
        <authorList>
            <person name="Ohm R.A."/>
            <person name="Feau N."/>
            <person name="Henrissat B."/>
            <person name="Schoch C.L."/>
            <person name="Horwitz B.A."/>
            <person name="Barry K.W."/>
            <person name="Condon B.J."/>
            <person name="Copeland A.C."/>
            <person name="Dhillon B."/>
            <person name="Glaser F."/>
            <person name="Hesse C.N."/>
            <person name="Kosti I."/>
            <person name="LaButti K."/>
            <person name="Lindquist E.A."/>
            <person name="Lucas S."/>
            <person name="Salamov A.A."/>
            <person name="Bradshaw R.E."/>
            <person name="Ciuffetti L."/>
            <person name="Hamelin R.C."/>
            <person name="Kema G.H.J."/>
            <person name="Lawrence C."/>
            <person name="Scott J.A."/>
            <person name="Spatafora J.W."/>
            <person name="Turgeon B.G."/>
            <person name="de Wit P.J.G.M."/>
            <person name="Zhong S."/>
            <person name="Goodwin S.B."/>
            <person name="Grigoriev I.V."/>
        </authorList>
    </citation>
    <scope>NUCLEOTIDE SEQUENCE [LARGE SCALE GENOMIC DNA]</scope>
    <source>
        <strain evidence="4">28A</strain>
    </source>
</reference>
<dbReference type="RefSeq" id="XP_008021645.1">
    <property type="nucleotide sequence ID" value="XM_008023454.1"/>
</dbReference>
<dbReference type="HOGENOM" id="CLU_001569_0_0_1"/>
<dbReference type="SUPFAM" id="SSF48403">
    <property type="entry name" value="Ankyrin repeat"/>
    <property type="match status" value="4"/>
</dbReference>
<feature type="region of interest" description="Disordered" evidence="2">
    <location>
        <begin position="1343"/>
        <end position="1365"/>
    </location>
</feature>
<dbReference type="InterPro" id="IPR036770">
    <property type="entry name" value="Ankyrin_rpt-contain_sf"/>
</dbReference>
<dbReference type="InterPro" id="IPR002110">
    <property type="entry name" value="Ankyrin_rpt"/>
</dbReference>
<sequence>MEQRVGLQELIRAAGVIPLDSRQPVLPAPTQPAVVASEDDHARARSILLERRAKNPETKSVLKSIFKSSKDKDKAHDAIQFSQDELDQTLSAVIRDVSTGPGLIQAFLNLGAKVNIIETLDKKKKSGAQANTSLRRRSTVLQQAASLRKADGVSILASSGADQTTLDEALKAALTANDQPCISELLRHGADLNNFPNSLANAVRSNDLNLVRLLLRAPKPLHNNIISSCLPAAVQQTSDAVISLLIAYGADPNFDSASALNMAIGRHLYKLAVALVAGPTRLTPANLQHALDTTMRLPTRQATLHFLPLLFCCGLPPDSRGLSDFLICVVRGNDTAGARMMISYGVSTATNEAECLREALENSNWVLVHAILQTPVAQQHAVAALASIPRNAPYSDRYCVVNGLIQKGVKGSPLGPLLTQSTKERDYQLIELLLGADAPVDSNDGGALHAAVLNKDLKSLQLLLSTRPSPESLSKLFELLQNGFSASERRNISRLLLEHGARGPGVDQALVDAIADTSSERDLALITDLVRKGASVDYENGKVFSLAVAQVDVSLLRLLCNARPTASSTSTALPLAFDPKTGRHEKTLEIIELLLSYGIKDEPAGQALQIAINGGPSNIDIVQRLLTASPGLLSTAFAHAAALEDPQKKAPILDALLKLGVPQDSLDQALAAETRHAVATKDTTSTKLLLGQGASVSHNNGEALTIAVASGDCSLTALLLSGKHPASQPSLTRAFRTLFTDNSLSLTENYDSIDKISDELLNRGVDQLAIDAALRAVLSKEPGGNSTELLLDRLLSYRADVNTADGACFVFAAQKHSPAIFEKLMLNNPKFNIIVPALLSSNLEDDVVVPAIQSCFDHGCSVDDLAVGHNKTPILITAMTAYPRSDALIKLLLNHGLDADATVSVRLHPNADPESVPALYWALAQPQKRVSDAAISALLASGASVSYISPCSETTALMLAAREGRHAIVSSLLERGSDIDARDTWNKSALFYASGTLSGETVAKALAPHTPGNDGSIHESARELNVEAVKVLIDYGHDPNYPSRLHGGRNALGELCLNATVNSPVQRSRLRQVIRLLLSNGANAKFRARNEKSCILLALDNAYSALPVTEALLETDIWQDINDKAHIYHDASSGLHYSPYSYVEVLPAPSRIPIRSALLDLLRDKSCIPMYYSSSALQPVGATGIPPAIAKLVDQQKEHDLYMRHSKEKFEHSRSMDETSHKDALRRKSEALDAELALQTKATKHYTALEQQKHEFEVQRLREAERIRRAEKASWHALLVEQERDAAVRRQELEDQKMRDAMNAEQMMIEQRKQEVEHRANVERKMLKEKEEFYERNVKRQREVRQIEGGAGANGAPPPQWGTVD</sequence>
<dbReference type="EMBL" id="KB908482">
    <property type="protein sequence ID" value="EOA90955.1"/>
    <property type="molecule type" value="Genomic_DNA"/>
</dbReference>
<evidence type="ECO:0000313" key="4">
    <source>
        <dbReference type="Proteomes" id="UP000016935"/>
    </source>
</evidence>
<dbReference type="Proteomes" id="UP000016935">
    <property type="component" value="Unassembled WGS sequence"/>
</dbReference>
<dbReference type="InterPro" id="IPR051616">
    <property type="entry name" value="Cul2-RING_E3_ligase_SR"/>
</dbReference>
<dbReference type="STRING" id="671987.R0J1V8"/>
<dbReference type="SMART" id="SM00248">
    <property type="entry name" value="ANK"/>
    <property type="match status" value="9"/>
</dbReference>
<dbReference type="GeneID" id="19394889"/>
<dbReference type="PROSITE" id="PS50297">
    <property type="entry name" value="ANK_REP_REGION"/>
    <property type="match status" value="1"/>
</dbReference>
<proteinExistence type="predicted"/>
<keyword evidence="4" id="KW-1185">Reference proteome</keyword>
<dbReference type="PANTHER" id="PTHR46224">
    <property type="entry name" value="ANKYRIN REPEAT FAMILY PROTEIN"/>
    <property type="match status" value="1"/>
</dbReference>
<gene>
    <name evidence="3" type="ORF">SETTUDRAFT_101865</name>
</gene>
<name>R0J1V8_EXST2</name>
<dbReference type="PROSITE" id="PS50088">
    <property type="entry name" value="ANK_REPEAT"/>
    <property type="match status" value="1"/>
</dbReference>
<organism evidence="3 4">
    <name type="scientific">Exserohilum turcicum (strain 28A)</name>
    <name type="common">Northern leaf blight fungus</name>
    <name type="synonym">Setosphaeria turcica</name>
    <dbReference type="NCBI Taxonomy" id="671987"/>
    <lineage>
        <taxon>Eukaryota</taxon>
        <taxon>Fungi</taxon>
        <taxon>Dikarya</taxon>
        <taxon>Ascomycota</taxon>
        <taxon>Pezizomycotina</taxon>
        <taxon>Dothideomycetes</taxon>
        <taxon>Pleosporomycetidae</taxon>
        <taxon>Pleosporales</taxon>
        <taxon>Pleosporineae</taxon>
        <taxon>Pleosporaceae</taxon>
        <taxon>Exserohilum</taxon>
    </lineage>
</organism>
<feature type="repeat" description="ANK" evidence="1">
    <location>
        <begin position="952"/>
        <end position="984"/>
    </location>
</feature>
<dbReference type="Pfam" id="PF12796">
    <property type="entry name" value="Ank_2"/>
    <property type="match status" value="1"/>
</dbReference>
<protein>
    <recommendedName>
        <fullName evidence="5">Ankyrin</fullName>
    </recommendedName>
</protein>
<evidence type="ECO:0000256" key="1">
    <source>
        <dbReference type="PROSITE-ProRule" id="PRU00023"/>
    </source>
</evidence>
<dbReference type="Gene3D" id="1.25.40.20">
    <property type="entry name" value="Ankyrin repeat-containing domain"/>
    <property type="match status" value="4"/>
</dbReference>
<keyword evidence="1" id="KW-0040">ANK repeat</keyword>
<reference evidence="3 4" key="2">
    <citation type="journal article" date="2013" name="PLoS Genet.">
        <title>Comparative genome structure, secondary metabolite, and effector coding capacity across Cochliobolus pathogens.</title>
        <authorList>
            <person name="Condon B.J."/>
            <person name="Leng Y."/>
            <person name="Wu D."/>
            <person name="Bushley K.E."/>
            <person name="Ohm R.A."/>
            <person name="Otillar R."/>
            <person name="Martin J."/>
            <person name="Schackwitz W."/>
            <person name="Grimwood J."/>
            <person name="MohdZainudin N."/>
            <person name="Xue C."/>
            <person name="Wang R."/>
            <person name="Manning V.A."/>
            <person name="Dhillon B."/>
            <person name="Tu Z.J."/>
            <person name="Steffenson B.J."/>
            <person name="Salamov A."/>
            <person name="Sun H."/>
            <person name="Lowry S."/>
            <person name="LaButti K."/>
            <person name="Han J."/>
            <person name="Copeland A."/>
            <person name="Lindquist E."/>
            <person name="Barry K."/>
            <person name="Schmutz J."/>
            <person name="Baker S.E."/>
            <person name="Ciuffetti L.M."/>
            <person name="Grigoriev I.V."/>
            <person name="Zhong S."/>
            <person name="Turgeon B.G."/>
        </authorList>
    </citation>
    <scope>NUCLEOTIDE SEQUENCE [LARGE SCALE GENOMIC DNA]</scope>
    <source>
        <strain evidence="4">28A</strain>
    </source>
</reference>
<evidence type="ECO:0000313" key="3">
    <source>
        <dbReference type="EMBL" id="EOA90955.1"/>
    </source>
</evidence>
<feature type="compositionally biased region" description="Pro residues" evidence="2">
    <location>
        <begin position="1356"/>
        <end position="1365"/>
    </location>
</feature>
<dbReference type="OrthoDB" id="3182339at2759"/>
<evidence type="ECO:0000256" key="2">
    <source>
        <dbReference type="SAM" id="MobiDB-lite"/>
    </source>
</evidence>
<dbReference type="eggNOG" id="ENOG502QVYS">
    <property type="taxonomic scope" value="Eukaryota"/>
</dbReference>